<feature type="chain" id="PRO_5004638472" description="MalT-like TPR region domain-containing protein" evidence="8">
    <location>
        <begin position="27"/>
        <end position="766"/>
    </location>
</feature>
<keyword evidence="2" id="KW-0963">Cytoplasm</keyword>
<dbReference type="AlphaFoldDB" id="U3AX98"/>
<keyword evidence="6" id="KW-0175">Coiled coil</keyword>
<evidence type="ECO:0000256" key="2">
    <source>
        <dbReference type="ARBA" id="ARBA00022490"/>
    </source>
</evidence>
<dbReference type="EMBL" id="BATM01000001">
    <property type="protein sequence ID" value="GAD78360.1"/>
    <property type="molecule type" value="Genomic_DNA"/>
</dbReference>
<dbReference type="SUPFAM" id="SSF48452">
    <property type="entry name" value="TPR-like"/>
    <property type="match status" value="1"/>
</dbReference>
<keyword evidence="4" id="KW-0802">TPR repeat</keyword>
<dbReference type="eggNOG" id="COG0457">
    <property type="taxonomic scope" value="Bacteria"/>
</dbReference>
<dbReference type="GO" id="GO:0005737">
    <property type="term" value="C:cytoplasm"/>
    <property type="evidence" value="ECO:0007669"/>
    <property type="project" value="UniProtKB-SubCell"/>
</dbReference>
<dbReference type="InterPro" id="IPR011990">
    <property type="entry name" value="TPR-like_helical_dom_sf"/>
</dbReference>
<comment type="similarity">
    <text evidence="5">Belongs to the Rap family.</text>
</comment>
<proteinExistence type="inferred from homology"/>
<dbReference type="InterPro" id="IPR019734">
    <property type="entry name" value="TPR_rpt"/>
</dbReference>
<evidence type="ECO:0000256" key="8">
    <source>
        <dbReference type="SAM" id="SignalP"/>
    </source>
</evidence>
<comment type="caution">
    <text evidence="9">The sequence shown here is derived from an EMBL/GenBank/DDBJ whole genome shotgun (WGS) entry which is preliminary data.</text>
</comment>
<dbReference type="STRING" id="1219080.VEZ01S_01_01390"/>
<protein>
    <recommendedName>
        <fullName evidence="11">MalT-like TPR region domain-containing protein</fullName>
    </recommendedName>
</protein>
<evidence type="ECO:0000256" key="5">
    <source>
        <dbReference type="ARBA" id="ARBA00038253"/>
    </source>
</evidence>
<dbReference type="PANTHER" id="PTHR46630">
    <property type="entry name" value="TETRATRICOPEPTIDE REPEAT PROTEIN 29"/>
    <property type="match status" value="1"/>
</dbReference>
<keyword evidence="7" id="KW-0812">Transmembrane</keyword>
<evidence type="ECO:0000256" key="6">
    <source>
        <dbReference type="SAM" id="Coils"/>
    </source>
</evidence>
<reference evidence="9 10" key="1">
    <citation type="submission" date="2013-09" db="EMBL/GenBank/DDBJ databases">
        <title>Whole genome shotgun sequence of Vibrio ezurae NBRC 102218.</title>
        <authorList>
            <person name="Yoshida I."/>
            <person name="Hosoyama A."/>
            <person name="Numata M."/>
            <person name="Hashimoto M."/>
            <person name="Hosoyama Y."/>
            <person name="Tsuchikane K."/>
            <person name="Noguchi M."/>
            <person name="Hirakata S."/>
            <person name="Ichikawa N."/>
            <person name="Ohji S."/>
            <person name="Yamazoe A."/>
            <person name="Fujita N."/>
        </authorList>
    </citation>
    <scope>NUCLEOTIDE SEQUENCE [LARGE SCALE GENOMIC DNA]</scope>
    <source>
        <strain evidence="9 10">NBRC 102218</strain>
    </source>
</reference>
<accession>U3AX98</accession>
<dbReference type="RefSeq" id="WP_021712084.1">
    <property type="nucleotide sequence ID" value="NZ_BATM01000001.1"/>
</dbReference>
<feature type="transmembrane region" description="Helical" evidence="7">
    <location>
        <begin position="493"/>
        <end position="511"/>
    </location>
</feature>
<evidence type="ECO:0000313" key="10">
    <source>
        <dbReference type="Proteomes" id="UP000016562"/>
    </source>
</evidence>
<feature type="coiled-coil region" evidence="6">
    <location>
        <begin position="378"/>
        <end position="412"/>
    </location>
</feature>
<organism evidence="9 10">
    <name type="scientific">Vibrio ezurae NBRC 102218</name>
    <dbReference type="NCBI Taxonomy" id="1219080"/>
    <lineage>
        <taxon>Bacteria</taxon>
        <taxon>Pseudomonadati</taxon>
        <taxon>Pseudomonadota</taxon>
        <taxon>Gammaproteobacteria</taxon>
        <taxon>Vibrionales</taxon>
        <taxon>Vibrionaceae</taxon>
        <taxon>Vibrio</taxon>
    </lineage>
</organism>
<dbReference type="InterPro" id="IPR051476">
    <property type="entry name" value="Bac_ResReg_Asp_Phosphatase"/>
</dbReference>
<evidence type="ECO:0000256" key="3">
    <source>
        <dbReference type="ARBA" id="ARBA00022737"/>
    </source>
</evidence>
<dbReference type="Proteomes" id="UP000016562">
    <property type="component" value="Unassembled WGS sequence"/>
</dbReference>
<keyword evidence="8" id="KW-0732">Signal</keyword>
<sequence>MPRLLRLIPLSLFVFVLFSFSTPSVANESSIYIPKTLLDARRLVKITPLQSKNKAKMFLSEQNNPNYDENFSTSGVKRKVTPLAKARNQIHAYQTIGIADYILGNYRSSLNILEKSLSISQSKHLLVPEIESKILRVSLLWKMTADLRKVEQPLTKIEEKLNASHMKNDQKERLEYWLSLTHAKIYSDLGKNEQAEKSYLFAKDYAKTSGNYEDGLEASLRLGKHYLKAHHFNLALKELIESYWIAIGKDNAQYIARANHLLADLYLECKIYDKAQEHLSQAASFYGHYEQSPMFANVLQKLADVYFIQGRYNLALVHYFNVLDLELAEKDISKIIDLRLKLTETYLNLYNFTLAKRYLTRASDLLEYADIKAQKTRATLLTAKLNFLQKHSKEAEDQAKYALQQAQAIENNDIQLQALSLLHLITKSTDNTKDSLHYLEEYNRLAAVNLKEKDEQLSQSFLNQITSIEQSLHYKDQVNEFTNLSTDYSKTKTLTLILGISCTVLFFLFVMKSRRLGQKNKLIRELNKELYTHPRSGLKNLRMLTRKLPDSLNRSTRSYDQWRFGQLINEPLNDRLKFSLIDIPMLSDIYITHGYKVGRIEEKSFGEHIASLIPNSARLYHLSDRSFLYIEPNPEKRHQPEKLFEQFKQIIDSFETEVAVNRVFSISIADYPFLPRAYTAINDEDLIDLLLLASDIGNTLVRFEQQSQWVSFTAIPLAPAASFAQNDMRRSSLNAIQKGLIKVHTSGAEENLATILSELPKHEQDE</sequence>
<keyword evidence="7" id="KW-0472">Membrane</keyword>
<dbReference type="Gene3D" id="1.25.40.10">
    <property type="entry name" value="Tetratricopeptide repeat domain"/>
    <property type="match status" value="2"/>
</dbReference>
<feature type="signal peptide" evidence="8">
    <location>
        <begin position="1"/>
        <end position="26"/>
    </location>
</feature>
<keyword evidence="7" id="KW-1133">Transmembrane helix</keyword>
<gene>
    <name evidence="9" type="ORF">VEZ01S_01_01390</name>
</gene>
<keyword evidence="10" id="KW-1185">Reference proteome</keyword>
<evidence type="ECO:0008006" key="11">
    <source>
        <dbReference type="Google" id="ProtNLM"/>
    </source>
</evidence>
<comment type="subcellular location">
    <subcellularLocation>
        <location evidence="1">Cytoplasm</location>
    </subcellularLocation>
</comment>
<dbReference type="PANTHER" id="PTHR46630:SF1">
    <property type="entry name" value="TETRATRICOPEPTIDE REPEAT PROTEIN 29"/>
    <property type="match status" value="1"/>
</dbReference>
<dbReference type="SMART" id="SM00028">
    <property type="entry name" value="TPR"/>
    <property type="match status" value="4"/>
</dbReference>
<evidence type="ECO:0000256" key="7">
    <source>
        <dbReference type="SAM" id="Phobius"/>
    </source>
</evidence>
<evidence type="ECO:0000256" key="1">
    <source>
        <dbReference type="ARBA" id="ARBA00004496"/>
    </source>
</evidence>
<evidence type="ECO:0000256" key="4">
    <source>
        <dbReference type="ARBA" id="ARBA00022803"/>
    </source>
</evidence>
<keyword evidence="3" id="KW-0677">Repeat</keyword>
<name>U3AX98_9VIBR</name>
<evidence type="ECO:0000313" key="9">
    <source>
        <dbReference type="EMBL" id="GAD78360.1"/>
    </source>
</evidence>
<dbReference type="OrthoDB" id="5900357at2"/>